<evidence type="ECO:0000256" key="7">
    <source>
        <dbReference type="PROSITE-ProRule" id="PRU01016"/>
    </source>
</evidence>
<dbReference type="InterPro" id="IPR029063">
    <property type="entry name" value="SAM-dependent_MTases_sf"/>
</dbReference>
<feature type="active site" evidence="7">
    <location>
        <position position="77"/>
    </location>
</feature>
<dbReference type="InterPro" id="IPR001525">
    <property type="entry name" value="C5_MeTfrase"/>
</dbReference>
<evidence type="ECO:0000256" key="5">
    <source>
        <dbReference type="ARBA" id="ARBA00022747"/>
    </source>
</evidence>
<evidence type="ECO:0000256" key="1">
    <source>
        <dbReference type="ARBA" id="ARBA00011975"/>
    </source>
</evidence>
<dbReference type="GO" id="GO:0032259">
    <property type="term" value="P:methylation"/>
    <property type="evidence" value="ECO:0007669"/>
    <property type="project" value="UniProtKB-KW"/>
</dbReference>
<organism evidence="9 10">
    <name type="scientific">Loktanella salsilacus</name>
    <dbReference type="NCBI Taxonomy" id="195913"/>
    <lineage>
        <taxon>Bacteria</taxon>
        <taxon>Pseudomonadati</taxon>
        <taxon>Pseudomonadota</taxon>
        <taxon>Alphaproteobacteria</taxon>
        <taxon>Rhodobacterales</taxon>
        <taxon>Roseobacteraceae</taxon>
        <taxon>Loktanella</taxon>
    </lineage>
</organism>
<protein>
    <recommendedName>
        <fullName evidence="1">DNA (cytosine-5-)-methyltransferase</fullName>
        <ecNumber evidence="1">2.1.1.37</ecNumber>
    </recommendedName>
</protein>
<keyword evidence="2 7" id="KW-0489">Methyltransferase</keyword>
<dbReference type="PANTHER" id="PTHR46098">
    <property type="entry name" value="TRNA (CYTOSINE(38)-C(5))-METHYLTRANSFERASE"/>
    <property type="match status" value="1"/>
</dbReference>
<dbReference type="Gene3D" id="3.40.50.150">
    <property type="entry name" value="Vaccinia Virus protein VP39"/>
    <property type="match status" value="1"/>
</dbReference>
<comment type="catalytic activity">
    <reaction evidence="6">
        <text>a 2'-deoxycytidine in DNA + S-adenosyl-L-methionine = a 5-methyl-2'-deoxycytidine in DNA + S-adenosyl-L-homocysteine + H(+)</text>
        <dbReference type="Rhea" id="RHEA:13681"/>
        <dbReference type="Rhea" id="RHEA-COMP:11369"/>
        <dbReference type="Rhea" id="RHEA-COMP:11370"/>
        <dbReference type="ChEBI" id="CHEBI:15378"/>
        <dbReference type="ChEBI" id="CHEBI:57856"/>
        <dbReference type="ChEBI" id="CHEBI:59789"/>
        <dbReference type="ChEBI" id="CHEBI:85452"/>
        <dbReference type="ChEBI" id="CHEBI:85454"/>
        <dbReference type="EC" id="2.1.1.37"/>
    </reaction>
</comment>
<dbReference type="Gene3D" id="3.90.120.10">
    <property type="entry name" value="DNA Methylase, subunit A, domain 2"/>
    <property type="match status" value="1"/>
</dbReference>
<dbReference type="RefSeq" id="WP_090187349.1">
    <property type="nucleotide sequence ID" value="NZ_FOTF01000006.1"/>
</dbReference>
<dbReference type="Proteomes" id="UP000199550">
    <property type="component" value="Unassembled WGS sequence"/>
</dbReference>
<dbReference type="PANTHER" id="PTHR46098:SF1">
    <property type="entry name" value="TRNA (CYTOSINE(38)-C(5))-METHYLTRANSFERASE"/>
    <property type="match status" value="1"/>
</dbReference>
<dbReference type="SUPFAM" id="SSF53335">
    <property type="entry name" value="S-adenosyl-L-methionine-dependent methyltransferases"/>
    <property type="match status" value="1"/>
</dbReference>
<reference evidence="9 10" key="1">
    <citation type="submission" date="2016-10" db="EMBL/GenBank/DDBJ databases">
        <authorList>
            <person name="de Groot N.N."/>
        </authorList>
    </citation>
    <scope>NUCLEOTIDE SEQUENCE [LARGE SCALE GENOMIC DNA]</scope>
    <source>
        <strain evidence="9 10">DSM 16199</strain>
    </source>
</reference>
<dbReference type="EC" id="2.1.1.37" evidence="1"/>
<dbReference type="EMBL" id="FOTF01000006">
    <property type="protein sequence ID" value="SFL01308.1"/>
    <property type="molecule type" value="Genomic_DNA"/>
</dbReference>
<dbReference type="STRING" id="195913.SAMN04488004_10654"/>
<evidence type="ECO:0000256" key="8">
    <source>
        <dbReference type="RuleBase" id="RU000416"/>
    </source>
</evidence>
<dbReference type="Pfam" id="PF00145">
    <property type="entry name" value="DNA_methylase"/>
    <property type="match status" value="1"/>
</dbReference>
<keyword evidence="10" id="KW-1185">Reference proteome</keyword>
<dbReference type="InterPro" id="IPR050750">
    <property type="entry name" value="C5-MTase"/>
</dbReference>
<dbReference type="NCBIfam" id="TIGR00675">
    <property type="entry name" value="dcm"/>
    <property type="match status" value="1"/>
</dbReference>
<evidence type="ECO:0000256" key="4">
    <source>
        <dbReference type="ARBA" id="ARBA00022691"/>
    </source>
</evidence>
<dbReference type="GO" id="GO:0009307">
    <property type="term" value="P:DNA restriction-modification system"/>
    <property type="evidence" value="ECO:0007669"/>
    <property type="project" value="UniProtKB-KW"/>
</dbReference>
<evidence type="ECO:0000313" key="10">
    <source>
        <dbReference type="Proteomes" id="UP000199550"/>
    </source>
</evidence>
<dbReference type="PROSITE" id="PS51679">
    <property type="entry name" value="SAM_MT_C5"/>
    <property type="match status" value="1"/>
</dbReference>
<keyword evidence="3 7" id="KW-0808">Transferase</keyword>
<accession>A0A1I4E665</accession>
<evidence type="ECO:0000256" key="6">
    <source>
        <dbReference type="ARBA" id="ARBA00047422"/>
    </source>
</evidence>
<dbReference type="AlphaFoldDB" id="A0A1I4E665"/>
<evidence type="ECO:0000313" key="9">
    <source>
        <dbReference type="EMBL" id="SFL01308.1"/>
    </source>
</evidence>
<gene>
    <name evidence="9" type="ORF">SAMN04488004_10654</name>
</gene>
<evidence type="ECO:0000256" key="3">
    <source>
        <dbReference type="ARBA" id="ARBA00022679"/>
    </source>
</evidence>
<dbReference type="OrthoDB" id="9813719at2"/>
<sequence>MTPPTPRFSEFFAGAGMVRAALSDGWDLAFANDIDAGKCAAYAENWGADGLICGDIAALDPALLQQPIDLYWASSPCQDLSLAGHRSGLAGARSSTFFAWIEHVRAARAGGFAPGILAFENVTGLLSSHGGRDFQAVVDAFAACGYRCGAMEIDARHFLPQSRPRVFVIAVRDDLDLPAGLTQDAPSGTFHTDRIRAAHAALPRKLAQRWIWWTLPDPARPNAALADLIDTAAPDVMTPTSLDRLLSLMTAPHRARVQDAVDAGGLHVGTVYKRGRPDGLGQTVQRAEVRFDGIAGCLRTPGGGSSRQTVLIVRDGTVTARLLSTREAARLMGLPDSYRLPARFNDAYRLSGDGVAVPVVRHLDTHIFQPLIRHTRRIRSAA</sequence>
<proteinExistence type="inferred from homology"/>
<keyword evidence="5" id="KW-0680">Restriction system</keyword>
<dbReference type="GO" id="GO:0003886">
    <property type="term" value="F:DNA (cytosine-5-)-methyltransferase activity"/>
    <property type="evidence" value="ECO:0007669"/>
    <property type="project" value="UniProtKB-EC"/>
</dbReference>
<dbReference type="PRINTS" id="PR00105">
    <property type="entry name" value="C5METTRFRASE"/>
</dbReference>
<keyword evidence="4 7" id="KW-0949">S-adenosyl-L-methionine</keyword>
<name>A0A1I4E665_9RHOB</name>
<comment type="similarity">
    <text evidence="7 8">Belongs to the class I-like SAM-binding methyltransferase superfamily. C5-methyltransferase family.</text>
</comment>
<evidence type="ECO:0000256" key="2">
    <source>
        <dbReference type="ARBA" id="ARBA00022603"/>
    </source>
</evidence>